<accession>A0A0L9TFY0</accession>
<dbReference type="Gramene" id="KOM29382">
    <property type="protein sequence ID" value="KOM29382"/>
    <property type="gene ID" value="LR48_Vigan661s001900"/>
</dbReference>
<reference evidence="3" key="1">
    <citation type="journal article" date="2015" name="Proc. Natl. Acad. Sci. U.S.A.">
        <title>Genome sequencing of adzuki bean (Vigna angularis) provides insight into high starch and low fat accumulation and domestication.</title>
        <authorList>
            <person name="Yang K."/>
            <person name="Tian Z."/>
            <person name="Chen C."/>
            <person name="Luo L."/>
            <person name="Zhao B."/>
            <person name="Wang Z."/>
            <person name="Yu L."/>
            <person name="Li Y."/>
            <person name="Sun Y."/>
            <person name="Li W."/>
            <person name="Chen Y."/>
            <person name="Li Y."/>
            <person name="Zhang Y."/>
            <person name="Ai D."/>
            <person name="Zhao J."/>
            <person name="Shang C."/>
            <person name="Ma Y."/>
            <person name="Wu B."/>
            <person name="Wang M."/>
            <person name="Gao L."/>
            <person name="Sun D."/>
            <person name="Zhang P."/>
            <person name="Guo F."/>
            <person name="Wang W."/>
            <person name="Li Y."/>
            <person name="Wang J."/>
            <person name="Varshney R.K."/>
            <person name="Wang J."/>
            <person name="Ling H.Q."/>
            <person name="Wan P."/>
        </authorList>
    </citation>
    <scope>NUCLEOTIDE SEQUENCE</scope>
    <source>
        <strain evidence="3">cv. Jingnong 6</strain>
    </source>
</reference>
<evidence type="ECO:0000313" key="2">
    <source>
        <dbReference type="EMBL" id="KOM29382.1"/>
    </source>
</evidence>
<dbReference type="STRING" id="3914.A0A0L9TFY0"/>
<evidence type="ECO:0000313" key="3">
    <source>
        <dbReference type="Proteomes" id="UP000053144"/>
    </source>
</evidence>
<dbReference type="PANTHER" id="PTHR42741">
    <property type="entry name" value="NITROREDUCTASE FAMILY PROTEIN"/>
    <property type="match status" value="1"/>
</dbReference>
<sequence>MVDSEIWCLRDHWREKVREAYGRYGDNQLYSRRKIDIELHLENCTKALQAAIAIPRKAVSIPRRKIDIELHLENCTKALQAAIAIPRKAVSIPSFQKLKAYNRIESLVEFWKIALYEAAEISRLVVQHYRNHRRCSSVMSFILNRTASESETGLYFLVRNKNHFDELKKAMLPDFLWTKPEGFPDELPLYELLRSDCRQLAKQLSCHQDIASDGCFSLGMLARMEPTLCEKNVWMYPRLFWKTGLLGQVLYLEAHAIGILATGIGCFFDDPGFCPSVITEGHRPSVMVSDNMFTDGLIAVANPSVNCHYRRLLDVTEGFWPSIMIHKCRYQDNQYRRVAQQNKISENSTDYNRVKENTMTKPPFDERTGRVLPSTNEPEASNHTFLRPTNKNSVVRIFLRPTNWENSSVANSKRTAPTFDTQSASFSYSRDQAMQ</sequence>
<dbReference type="GO" id="GO:0016491">
    <property type="term" value="F:oxidoreductase activity"/>
    <property type="evidence" value="ECO:0007669"/>
    <property type="project" value="InterPro"/>
</dbReference>
<gene>
    <name evidence="2" type="ORF">LR48_Vigan661s001900</name>
</gene>
<feature type="region of interest" description="Disordered" evidence="1">
    <location>
        <begin position="407"/>
        <end position="435"/>
    </location>
</feature>
<feature type="compositionally biased region" description="Polar residues" evidence="1">
    <location>
        <begin position="373"/>
        <end position="386"/>
    </location>
</feature>
<dbReference type="Gene3D" id="3.40.109.10">
    <property type="entry name" value="NADH Oxidase"/>
    <property type="match status" value="1"/>
</dbReference>
<dbReference type="EMBL" id="KQ258482">
    <property type="protein sequence ID" value="KOM29382.1"/>
    <property type="molecule type" value="Genomic_DNA"/>
</dbReference>
<proteinExistence type="predicted"/>
<feature type="compositionally biased region" description="Basic and acidic residues" evidence="1">
    <location>
        <begin position="355"/>
        <end position="369"/>
    </location>
</feature>
<protein>
    <submittedName>
        <fullName evidence="2">Uncharacterized protein</fullName>
    </submittedName>
</protein>
<evidence type="ECO:0000256" key="1">
    <source>
        <dbReference type="SAM" id="MobiDB-lite"/>
    </source>
</evidence>
<dbReference type="Proteomes" id="UP000053144">
    <property type="component" value="Unassembled WGS sequence"/>
</dbReference>
<name>A0A0L9TFY0_PHAAN</name>
<dbReference type="InterPro" id="IPR000415">
    <property type="entry name" value="Nitroreductase-like"/>
</dbReference>
<dbReference type="PANTHER" id="PTHR42741:SF3">
    <property type="entry name" value="NITROREDUCTASE FAMILY PROTEIN"/>
    <property type="match status" value="1"/>
</dbReference>
<dbReference type="AlphaFoldDB" id="A0A0L9TFY0"/>
<feature type="region of interest" description="Disordered" evidence="1">
    <location>
        <begin position="355"/>
        <end position="386"/>
    </location>
</feature>
<organism evidence="2 3">
    <name type="scientific">Phaseolus angularis</name>
    <name type="common">Azuki bean</name>
    <name type="synonym">Vigna angularis</name>
    <dbReference type="NCBI Taxonomy" id="3914"/>
    <lineage>
        <taxon>Eukaryota</taxon>
        <taxon>Viridiplantae</taxon>
        <taxon>Streptophyta</taxon>
        <taxon>Embryophyta</taxon>
        <taxon>Tracheophyta</taxon>
        <taxon>Spermatophyta</taxon>
        <taxon>Magnoliopsida</taxon>
        <taxon>eudicotyledons</taxon>
        <taxon>Gunneridae</taxon>
        <taxon>Pentapetalae</taxon>
        <taxon>rosids</taxon>
        <taxon>fabids</taxon>
        <taxon>Fabales</taxon>
        <taxon>Fabaceae</taxon>
        <taxon>Papilionoideae</taxon>
        <taxon>50 kb inversion clade</taxon>
        <taxon>NPAAA clade</taxon>
        <taxon>indigoferoid/millettioid clade</taxon>
        <taxon>Phaseoleae</taxon>
        <taxon>Vigna</taxon>
    </lineage>
</organism>